<sequence>MVRLPPNSTQPIPKDHQNHNDKTKWQWAICNLVALRSGSGPGFSSFMQWVDDLHSQAPDAFCNLSRDKLYACLGFRIRGLRSADIDNQVEKLQDDVKTHTGKPFTKAACEGRLDNLESIDYLTWLHGVSGSDIVWGDLYSDNYDLYLAILLGLVLARLGKVVGTGAKITDVIPSTIEQYRSGEGLLPDPNAPRCISPASRQLPPRPASSRPAPQHTQLYFGHLLVWATVIVLLLLLLVMNTLIVLQLASPEVLSLR</sequence>
<keyword evidence="4" id="KW-1185">Reference proteome</keyword>
<protein>
    <submittedName>
        <fullName evidence="3">Uncharacterized protein</fullName>
    </submittedName>
</protein>
<reference evidence="3" key="1">
    <citation type="journal article" date="2021" name="Nat. Commun.">
        <title>Genetic determinants of endophytism in the Arabidopsis root mycobiome.</title>
        <authorList>
            <person name="Mesny F."/>
            <person name="Miyauchi S."/>
            <person name="Thiergart T."/>
            <person name="Pickel B."/>
            <person name="Atanasova L."/>
            <person name="Karlsson M."/>
            <person name="Huettel B."/>
            <person name="Barry K.W."/>
            <person name="Haridas S."/>
            <person name="Chen C."/>
            <person name="Bauer D."/>
            <person name="Andreopoulos W."/>
            <person name="Pangilinan J."/>
            <person name="LaButti K."/>
            <person name="Riley R."/>
            <person name="Lipzen A."/>
            <person name="Clum A."/>
            <person name="Drula E."/>
            <person name="Henrissat B."/>
            <person name="Kohler A."/>
            <person name="Grigoriev I.V."/>
            <person name="Martin F.M."/>
            <person name="Hacquard S."/>
        </authorList>
    </citation>
    <scope>NUCLEOTIDE SEQUENCE</scope>
    <source>
        <strain evidence="3">MPI-CAGE-AT-0147</strain>
    </source>
</reference>
<dbReference type="Proteomes" id="UP000738349">
    <property type="component" value="Unassembled WGS sequence"/>
</dbReference>
<gene>
    <name evidence="3" type="ORF">EDB81DRAFT_18924</name>
</gene>
<name>A0A9P9FUT4_9HYPO</name>
<dbReference type="AlphaFoldDB" id="A0A9P9FUT4"/>
<feature type="region of interest" description="Disordered" evidence="1">
    <location>
        <begin position="1"/>
        <end position="20"/>
    </location>
</feature>
<evidence type="ECO:0000313" key="4">
    <source>
        <dbReference type="Proteomes" id="UP000738349"/>
    </source>
</evidence>
<evidence type="ECO:0000256" key="1">
    <source>
        <dbReference type="SAM" id="MobiDB-lite"/>
    </source>
</evidence>
<comment type="caution">
    <text evidence="3">The sequence shown here is derived from an EMBL/GenBank/DDBJ whole genome shotgun (WGS) entry which is preliminary data.</text>
</comment>
<keyword evidence="2" id="KW-1133">Transmembrane helix</keyword>
<evidence type="ECO:0000256" key="2">
    <source>
        <dbReference type="SAM" id="Phobius"/>
    </source>
</evidence>
<keyword evidence="2" id="KW-0472">Membrane</keyword>
<proteinExistence type="predicted"/>
<dbReference type="EMBL" id="JAGMUV010000001">
    <property type="protein sequence ID" value="KAH7175746.1"/>
    <property type="molecule type" value="Genomic_DNA"/>
</dbReference>
<keyword evidence="2" id="KW-0812">Transmembrane</keyword>
<dbReference type="OrthoDB" id="10493982at2759"/>
<feature type="compositionally biased region" description="Polar residues" evidence="1">
    <location>
        <begin position="1"/>
        <end position="11"/>
    </location>
</feature>
<accession>A0A9P9FUT4</accession>
<evidence type="ECO:0000313" key="3">
    <source>
        <dbReference type="EMBL" id="KAH7175746.1"/>
    </source>
</evidence>
<feature type="transmembrane region" description="Helical" evidence="2">
    <location>
        <begin position="223"/>
        <end position="248"/>
    </location>
</feature>
<organism evidence="3 4">
    <name type="scientific">Dactylonectria macrodidyma</name>
    <dbReference type="NCBI Taxonomy" id="307937"/>
    <lineage>
        <taxon>Eukaryota</taxon>
        <taxon>Fungi</taxon>
        <taxon>Dikarya</taxon>
        <taxon>Ascomycota</taxon>
        <taxon>Pezizomycotina</taxon>
        <taxon>Sordariomycetes</taxon>
        <taxon>Hypocreomycetidae</taxon>
        <taxon>Hypocreales</taxon>
        <taxon>Nectriaceae</taxon>
        <taxon>Dactylonectria</taxon>
    </lineage>
</organism>